<dbReference type="GeneID" id="114575366"/>
<dbReference type="AlphaFoldDB" id="A0A913YKE4"/>
<proteinExistence type="predicted"/>
<dbReference type="PROSITE" id="PS50948">
    <property type="entry name" value="PAN"/>
    <property type="match status" value="1"/>
</dbReference>
<keyword evidence="3" id="KW-1185">Reference proteome</keyword>
<dbReference type="SMART" id="SM00473">
    <property type="entry name" value="PAN_AP"/>
    <property type="match status" value="1"/>
</dbReference>
<accession>A0A913YKE4</accession>
<reference evidence="2" key="1">
    <citation type="submission" date="2022-11" db="UniProtKB">
        <authorList>
            <consortium name="EnsemblMetazoa"/>
        </authorList>
    </citation>
    <scope>IDENTIFICATION</scope>
</reference>
<dbReference type="Gene3D" id="3.50.4.10">
    <property type="entry name" value="Hepatocyte Growth Factor"/>
    <property type="match status" value="1"/>
</dbReference>
<evidence type="ECO:0000259" key="1">
    <source>
        <dbReference type="PROSITE" id="PS50948"/>
    </source>
</evidence>
<protein>
    <recommendedName>
        <fullName evidence="1">Apple domain-containing protein</fullName>
    </recommendedName>
</protein>
<evidence type="ECO:0000313" key="2">
    <source>
        <dbReference type="EnsemblMetazoa" id="XP_028515895.1"/>
    </source>
</evidence>
<name>A0A913YKE4_EXADI</name>
<dbReference type="InterPro" id="IPR003609">
    <property type="entry name" value="Pan_app"/>
</dbReference>
<sequence length="127" mass="14527">MELCYRKESDCCAFKVSVLVRQCYGHYVFKFHDFPVEGRFCTEPDPTAFADVMFISTNERCLTDHVFYSTEDAEEPSKCVSYCLNAGSKCKSFNYINEGSGKCQLNNATKAEGHLREDSQCSYYEVI</sequence>
<evidence type="ECO:0000313" key="3">
    <source>
        <dbReference type="Proteomes" id="UP000887567"/>
    </source>
</evidence>
<organism evidence="2 3">
    <name type="scientific">Exaiptasia diaphana</name>
    <name type="common">Tropical sea anemone</name>
    <name type="synonym">Aiptasia pulchella</name>
    <dbReference type="NCBI Taxonomy" id="2652724"/>
    <lineage>
        <taxon>Eukaryota</taxon>
        <taxon>Metazoa</taxon>
        <taxon>Cnidaria</taxon>
        <taxon>Anthozoa</taxon>
        <taxon>Hexacorallia</taxon>
        <taxon>Actiniaria</taxon>
        <taxon>Aiptasiidae</taxon>
        <taxon>Exaiptasia</taxon>
    </lineage>
</organism>
<dbReference type="EnsemblMetazoa" id="XM_028660094.1">
    <property type="protein sequence ID" value="XP_028515895.1"/>
    <property type="gene ID" value="LOC114575366"/>
</dbReference>
<feature type="domain" description="Apple" evidence="1">
    <location>
        <begin position="41"/>
        <end position="127"/>
    </location>
</feature>
<dbReference type="SUPFAM" id="SSF57414">
    <property type="entry name" value="Hairpin loop containing domain-like"/>
    <property type="match status" value="1"/>
</dbReference>
<dbReference type="RefSeq" id="XP_028515895.1">
    <property type="nucleotide sequence ID" value="XM_028660094.1"/>
</dbReference>
<dbReference type="Proteomes" id="UP000887567">
    <property type="component" value="Unplaced"/>
</dbReference>
<dbReference type="KEGG" id="epa:114575366"/>